<dbReference type="NCBIfam" id="TIGR00099">
    <property type="entry name" value="Cof-subfamily"/>
    <property type="match status" value="1"/>
</dbReference>
<dbReference type="GO" id="GO:0016787">
    <property type="term" value="F:hydrolase activity"/>
    <property type="evidence" value="ECO:0007669"/>
    <property type="project" value="UniProtKB-KW"/>
</dbReference>
<name>A0ABR7PC30_9FIRM</name>
<keyword evidence="1" id="KW-0378">Hydrolase</keyword>
<dbReference type="Proteomes" id="UP000661649">
    <property type="component" value="Unassembled WGS sequence"/>
</dbReference>
<dbReference type="InterPro" id="IPR006379">
    <property type="entry name" value="HAD-SF_hydro_IIB"/>
</dbReference>
<keyword evidence="2" id="KW-1185">Reference proteome</keyword>
<sequence length="264" mass="29949">MNRKLIFFDIDGTIIPEDTGVIPESTKEAIKKAKENGNLVFINTGRTFSGITQPIFDLEFNGYVCGCGTHIYFDGKKIYSSVIPKEKCIETVAILRKNKVNAFYEGDKGIYFDYSYSNPFMERAKKMLRTNGKSVEVILEDKDEVFDKCLIKFTDEDINKKDIIMPFFEANYYCIDRGEDMWEMAQKGHSKATGIQKVCEYLGADIDDCIAIGDSTNDLDMLKAVKNSVAMGNSMESILPYCSYKTTDIKKDGIYNALVHFEII</sequence>
<dbReference type="NCBIfam" id="TIGR01484">
    <property type="entry name" value="HAD-SF-IIB"/>
    <property type="match status" value="1"/>
</dbReference>
<comment type="caution">
    <text evidence="1">The sequence shown here is derived from an EMBL/GenBank/DDBJ whole genome shotgun (WGS) entry which is preliminary data.</text>
</comment>
<dbReference type="SUPFAM" id="SSF56784">
    <property type="entry name" value="HAD-like"/>
    <property type="match status" value="1"/>
</dbReference>
<dbReference type="PANTHER" id="PTHR10000">
    <property type="entry name" value="PHOSPHOSERINE PHOSPHATASE"/>
    <property type="match status" value="1"/>
</dbReference>
<evidence type="ECO:0000313" key="2">
    <source>
        <dbReference type="Proteomes" id="UP000661649"/>
    </source>
</evidence>
<proteinExistence type="predicted"/>
<dbReference type="InterPro" id="IPR023214">
    <property type="entry name" value="HAD_sf"/>
</dbReference>
<dbReference type="EMBL" id="JACRTP010000004">
    <property type="protein sequence ID" value="MBC8628957.1"/>
    <property type="molecule type" value="Genomic_DNA"/>
</dbReference>
<dbReference type="SFLD" id="SFLDS00003">
    <property type="entry name" value="Haloacid_Dehalogenase"/>
    <property type="match status" value="1"/>
</dbReference>
<dbReference type="Pfam" id="PF08282">
    <property type="entry name" value="Hydrolase_3"/>
    <property type="match status" value="1"/>
</dbReference>
<dbReference type="PANTHER" id="PTHR10000:SF25">
    <property type="entry name" value="PHOSPHATASE YKRA-RELATED"/>
    <property type="match status" value="1"/>
</dbReference>
<evidence type="ECO:0000313" key="1">
    <source>
        <dbReference type="EMBL" id="MBC8628957.1"/>
    </source>
</evidence>
<dbReference type="InterPro" id="IPR000150">
    <property type="entry name" value="Cof"/>
</dbReference>
<organism evidence="1 2">
    <name type="scientific">Blautia stercoris</name>
    <dbReference type="NCBI Taxonomy" id="871664"/>
    <lineage>
        <taxon>Bacteria</taxon>
        <taxon>Bacillati</taxon>
        <taxon>Bacillota</taxon>
        <taxon>Clostridia</taxon>
        <taxon>Lachnospirales</taxon>
        <taxon>Lachnospiraceae</taxon>
        <taxon>Blautia</taxon>
    </lineage>
</organism>
<protein>
    <submittedName>
        <fullName evidence="1">HAD family hydrolase</fullName>
    </submittedName>
</protein>
<dbReference type="InterPro" id="IPR036412">
    <property type="entry name" value="HAD-like_sf"/>
</dbReference>
<dbReference type="Gene3D" id="3.40.50.1000">
    <property type="entry name" value="HAD superfamily/HAD-like"/>
    <property type="match status" value="1"/>
</dbReference>
<dbReference type="PROSITE" id="PS01229">
    <property type="entry name" value="COF_2"/>
    <property type="match status" value="1"/>
</dbReference>
<reference evidence="1 2" key="1">
    <citation type="submission" date="2020-08" db="EMBL/GenBank/DDBJ databases">
        <title>Genome public.</title>
        <authorList>
            <person name="Liu C."/>
            <person name="Sun Q."/>
        </authorList>
    </citation>
    <scope>NUCLEOTIDE SEQUENCE [LARGE SCALE GENOMIC DNA]</scope>
    <source>
        <strain evidence="1 2">3_YM_SP_D4_24.mj</strain>
    </source>
</reference>
<accession>A0ABR7PC30</accession>
<dbReference type="Gene3D" id="3.30.1240.10">
    <property type="match status" value="1"/>
</dbReference>
<gene>
    <name evidence="1" type="ORF">H8712_10105</name>
</gene>
<dbReference type="SFLD" id="SFLDG01140">
    <property type="entry name" value="C2.B:_Phosphomannomutase_and_P"/>
    <property type="match status" value="1"/>
</dbReference>
<dbReference type="RefSeq" id="WP_187558766.1">
    <property type="nucleotide sequence ID" value="NZ_JACRTP010000004.1"/>
</dbReference>